<keyword evidence="2" id="KW-1185">Reference proteome</keyword>
<dbReference type="EMBL" id="UAVW01000004">
    <property type="protein sequence ID" value="SQB10362.1"/>
    <property type="molecule type" value="Genomic_DNA"/>
</dbReference>
<dbReference type="RefSeq" id="WP_146774927.1">
    <property type="nucleotide sequence ID" value="NZ_JAIWZC010000001.1"/>
</dbReference>
<protein>
    <submittedName>
        <fullName evidence="1">Cell wall binding repeat-containing protein</fullName>
    </submittedName>
</protein>
<dbReference type="AlphaFoldDB" id="A0A2X2TWX5"/>
<accession>A0A2X2TWX5</accession>
<reference evidence="1 2" key="1">
    <citation type="submission" date="2018-06" db="EMBL/GenBank/DDBJ databases">
        <authorList>
            <consortium name="Pathogen Informatics"/>
            <person name="Doyle S."/>
        </authorList>
    </citation>
    <scope>NUCLEOTIDE SEQUENCE [LARGE SCALE GENOMIC DNA]</scope>
    <source>
        <strain evidence="1 2">NCTC11224</strain>
    </source>
</reference>
<organism evidence="1 2">
    <name type="scientific">Enterocloster clostridioformis</name>
    <dbReference type="NCBI Taxonomy" id="1531"/>
    <lineage>
        <taxon>Bacteria</taxon>
        <taxon>Bacillati</taxon>
        <taxon>Bacillota</taxon>
        <taxon>Clostridia</taxon>
        <taxon>Lachnospirales</taxon>
        <taxon>Lachnospiraceae</taxon>
        <taxon>Enterocloster</taxon>
    </lineage>
</organism>
<proteinExistence type="predicted"/>
<gene>
    <name evidence="1" type="ORF">NCTC11224_01681</name>
</gene>
<name>A0A2X2TWX5_9FIRM</name>
<sequence>MMMEKALRVIKNLRMFKEFVKYFKNADGSEGLNTVDPHSVSSLSSLGISKKADDIDELYVIPATDKDGKATKNTYSLVNTAGKVIKSKSKNKDGNDYYYSVDSNGLIMAVYTEK</sequence>
<evidence type="ECO:0000313" key="1">
    <source>
        <dbReference type="EMBL" id="SQB10362.1"/>
    </source>
</evidence>
<dbReference type="Proteomes" id="UP000251853">
    <property type="component" value="Unassembled WGS sequence"/>
</dbReference>
<evidence type="ECO:0000313" key="2">
    <source>
        <dbReference type="Proteomes" id="UP000251853"/>
    </source>
</evidence>